<evidence type="ECO:0000313" key="6">
    <source>
        <dbReference type="EMBL" id="KAI1705478.1"/>
    </source>
</evidence>
<keyword evidence="3 5" id="KW-1133">Transmembrane helix</keyword>
<evidence type="ECO:0000256" key="2">
    <source>
        <dbReference type="ARBA" id="ARBA00022692"/>
    </source>
</evidence>
<dbReference type="InterPro" id="IPR019408">
    <property type="entry name" value="7TM_GPCR_serpentine_rcpt_Srab"/>
</dbReference>
<keyword evidence="7" id="KW-1185">Reference proteome</keyword>
<feature type="transmembrane region" description="Helical" evidence="5">
    <location>
        <begin position="23"/>
        <end position="43"/>
    </location>
</feature>
<evidence type="ECO:0000256" key="5">
    <source>
        <dbReference type="SAM" id="Phobius"/>
    </source>
</evidence>
<gene>
    <name evidence="6" type="ORF">DdX_13616</name>
</gene>
<comment type="caution">
    <text evidence="6">The sequence shown here is derived from an EMBL/GenBank/DDBJ whole genome shotgun (WGS) entry which is preliminary data.</text>
</comment>
<dbReference type="Proteomes" id="UP001201812">
    <property type="component" value="Unassembled WGS sequence"/>
</dbReference>
<dbReference type="Gene3D" id="1.20.1070.10">
    <property type="entry name" value="Rhodopsin 7-helix transmembrane proteins"/>
    <property type="match status" value="1"/>
</dbReference>
<protein>
    <submittedName>
        <fullName evidence="6">Serpentine type 7TM GPCR receptor class ab chemoreceptor domain-containing protein</fullName>
    </submittedName>
</protein>
<evidence type="ECO:0000313" key="7">
    <source>
        <dbReference type="Proteomes" id="UP001201812"/>
    </source>
</evidence>
<dbReference type="InterPro" id="IPR053286">
    <property type="entry name" value="Nematode_rcpt-like_srab"/>
</dbReference>
<name>A0AAD4QZE2_9BILA</name>
<reference evidence="6" key="1">
    <citation type="submission" date="2022-01" db="EMBL/GenBank/DDBJ databases">
        <title>Genome Sequence Resource for Two Populations of Ditylenchus destructor, the Migratory Endoparasitic Phytonematode.</title>
        <authorList>
            <person name="Zhang H."/>
            <person name="Lin R."/>
            <person name="Xie B."/>
        </authorList>
    </citation>
    <scope>NUCLEOTIDE SEQUENCE</scope>
    <source>
        <strain evidence="6">BazhouSP</strain>
    </source>
</reference>
<keyword evidence="2 5" id="KW-0812">Transmembrane</keyword>
<comment type="subcellular location">
    <subcellularLocation>
        <location evidence="1">Membrane</location>
        <topology evidence="1">Multi-pass membrane protein</topology>
    </subcellularLocation>
</comment>
<dbReference type="PANTHER" id="PTHR46561:SF11">
    <property type="entry name" value="SERPENTINE RECEPTOR CLASS ALPHA_BETA-14"/>
    <property type="match status" value="1"/>
</dbReference>
<dbReference type="PANTHER" id="PTHR46561">
    <property type="entry name" value="SERPENTINE RECEPTOR, CLASS AB (CLASS A-LIKE)-RELATED"/>
    <property type="match status" value="1"/>
</dbReference>
<evidence type="ECO:0000256" key="4">
    <source>
        <dbReference type="ARBA" id="ARBA00023136"/>
    </source>
</evidence>
<dbReference type="GO" id="GO:0016020">
    <property type="term" value="C:membrane"/>
    <property type="evidence" value="ECO:0007669"/>
    <property type="project" value="UniProtKB-SubCell"/>
</dbReference>
<feature type="transmembrane region" description="Helical" evidence="5">
    <location>
        <begin position="195"/>
        <end position="216"/>
    </location>
</feature>
<sequence>MEVTSHNWTETCDAGGPLESNVTLRFCHFCEIILNLGSLFLIFTHVPWKRIKERKLPPIHINFTILLANGLLLYFIHTISVVASGTISEISHLLYSECAYTIITWKCLTVRTPSFVGVVGFSFLHLFLFAERCLATVYLKQYATHSAKFGILITLVIWPVIILWNIYIVYDDDPIAYKPYCLQTSPMNAAKMSQMLMILLIVDIVTTVGDISLRIVNRIQRKRKNVDYSLPKSYQIAENASATKVIVTLSLVHSLTFTSYLVLTNVVRICLAKADLGTYISAIEGVHLLIRTIFALPNFDSIASGRHPGILSSFQVLARSISVTVIGRQRQFCVIHENVDPITGKFPRYWGYVVIASKSAAKRPYLHHSASHFLSDGDVCNQAATLFERTQSRSLVVASVATPPPPAYFESRLRQAKI</sequence>
<dbReference type="AlphaFoldDB" id="A0AAD4QZE2"/>
<keyword evidence="4 5" id="KW-0472">Membrane</keyword>
<organism evidence="6 7">
    <name type="scientific">Ditylenchus destructor</name>
    <dbReference type="NCBI Taxonomy" id="166010"/>
    <lineage>
        <taxon>Eukaryota</taxon>
        <taxon>Metazoa</taxon>
        <taxon>Ecdysozoa</taxon>
        <taxon>Nematoda</taxon>
        <taxon>Chromadorea</taxon>
        <taxon>Rhabditida</taxon>
        <taxon>Tylenchina</taxon>
        <taxon>Tylenchomorpha</taxon>
        <taxon>Sphaerularioidea</taxon>
        <taxon>Anguinidae</taxon>
        <taxon>Anguininae</taxon>
        <taxon>Ditylenchus</taxon>
    </lineage>
</organism>
<evidence type="ECO:0000256" key="1">
    <source>
        <dbReference type="ARBA" id="ARBA00004141"/>
    </source>
</evidence>
<feature type="transmembrane region" description="Helical" evidence="5">
    <location>
        <begin position="63"/>
        <end position="87"/>
    </location>
</feature>
<keyword evidence="6" id="KW-0675">Receptor</keyword>
<dbReference type="EMBL" id="JAKKPZ010000056">
    <property type="protein sequence ID" value="KAI1705478.1"/>
    <property type="molecule type" value="Genomic_DNA"/>
</dbReference>
<dbReference type="Pfam" id="PF10292">
    <property type="entry name" value="7TM_GPCR_Srab"/>
    <property type="match status" value="1"/>
</dbReference>
<feature type="transmembrane region" description="Helical" evidence="5">
    <location>
        <begin position="115"/>
        <end position="139"/>
    </location>
</feature>
<accession>A0AAD4QZE2</accession>
<evidence type="ECO:0000256" key="3">
    <source>
        <dbReference type="ARBA" id="ARBA00022989"/>
    </source>
</evidence>
<feature type="transmembrane region" description="Helical" evidence="5">
    <location>
        <begin position="151"/>
        <end position="170"/>
    </location>
</feature>
<proteinExistence type="predicted"/>